<protein>
    <recommendedName>
        <fullName evidence="5">Protein phosphatase methylesterase-1</fullName>
    </recommendedName>
</protein>
<organism evidence="3 4">
    <name type="scientific">Streblomastix strix</name>
    <dbReference type="NCBI Taxonomy" id="222440"/>
    <lineage>
        <taxon>Eukaryota</taxon>
        <taxon>Metamonada</taxon>
        <taxon>Preaxostyla</taxon>
        <taxon>Oxymonadida</taxon>
        <taxon>Streblomastigidae</taxon>
        <taxon>Streblomastix</taxon>
    </lineage>
</organism>
<dbReference type="GO" id="GO:0051723">
    <property type="term" value="F:protein methylesterase activity"/>
    <property type="evidence" value="ECO:0007669"/>
    <property type="project" value="InterPro"/>
</dbReference>
<evidence type="ECO:0000256" key="1">
    <source>
        <dbReference type="ARBA" id="ARBA00022487"/>
    </source>
</evidence>
<dbReference type="PANTHER" id="PTHR14189:SF0">
    <property type="entry name" value="PROTEIN PHOSPHATASE METHYLESTERASE 1"/>
    <property type="match status" value="1"/>
</dbReference>
<dbReference type="AlphaFoldDB" id="A0A5J4S8E3"/>
<dbReference type="Proteomes" id="UP000324800">
    <property type="component" value="Unassembled WGS sequence"/>
</dbReference>
<evidence type="ECO:0000313" key="4">
    <source>
        <dbReference type="Proteomes" id="UP000324800"/>
    </source>
</evidence>
<reference evidence="3 4" key="1">
    <citation type="submission" date="2019-03" db="EMBL/GenBank/DDBJ databases">
        <title>Single cell metagenomics reveals metabolic interactions within the superorganism composed of flagellate Streblomastix strix and complex community of Bacteroidetes bacteria on its surface.</title>
        <authorList>
            <person name="Treitli S.C."/>
            <person name="Kolisko M."/>
            <person name="Husnik F."/>
            <person name="Keeling P."/>
            <person name="Hampl V."/>
        </authorList>
    </citation>
    <scope>NUCLEOTIDE SEQUENCE [LARGE SCALE GENOMIC DNA]</scope>
    <source>
        <strain evidence="3">ST1C</strain>
    </source>
</reference>
<feature type="non-terminal residue" evidence="3">
    <location>
        <position position="46"/>
    </location>
</feature>
<dbReference type="OrthoDB" id="194865at2759"/>
<evidence type="ECO:0000313" key="3">
    <source>
        <dbReference type="EMBL" id="KAA6341573.1"/>
    </source>
</evidence>
<dbReference type="InterPro" id="IPR029058">
    <property type="entry name" value="AB_hydrolase_fold"/>
</dbReference>
<sequence>MPFKQLHVANLDRLDTPMSIAQMQGKFQFNIIPNSGHHVQEEEPEK</sequence>
<dbReference type="InterPro" id="IPR016812">
    <property type="entry name" value="PPase_methylesterase_euk"/>
</dbReference>
<keyword evidence="2" id="KW-0378">Hydrolase</keyword>
<comment type="caution">
    <text evidence="3">The sequence shown here is derived from an EMBL/GenBank/DDBJ whole genome shotgun (WGS) entry which is preliminary data.</text>
</comment>
<dbReference type="Gene3D" id="3.40.50.1820">
    <property type="entry name" value="alpha/beta hydrolase"/>
    <property type="match status" value="1"/>
</dbReference>
<name>A0A5J4S8E3_9EUKA</name>
<accession>A0A5J4S8E3</accession>
<dbReference type="EMBL" id="SNRW01040765">
    <property type="protein sequence ID" value="KAA6341573.1"/>
    <property type="molecule type" value="Genomic_DNA"/>
</dbReference>
<evidence type="ECO:0000256" key="2">
    <source>
        <dbReference type="ARBA" id="ARBA00022801"/>
    </source>
</evidence>
<gene>
    <name evidence="3" type="ORF">EZS28_052448</name>
</gene>
<proteinExistence type="predicted"/>
<dbReference type="PANTHER" id="PTHR14189">
    <property type="entry name" value="PROTEIN PHOSPHATASE METHYLESTERASE-1 RELATED"/>
    <property type="match status" value="1"/>
</dbReference>
<keyword evidence="1" id="KW-0719">Serine esterase</keyword>
<evidence type="ECO:0008006" key="5">
    <source>
        <dbReference type="Google" id="ProtNLM"/>
    </source>
</evidence>